<dbReference type="RefSeq" id="WP_127612865.1">
    <property type="nucleotide sequence ID" value="NZ_RXOL01000004.1"/>
</dbReference>
<dbReference type="Pfam" id="PF02469">
    <property type="entry name" value="Fasciclin"/>
    <property type="match status" value="1"/>
</dbReference>
<evidence type="ECO:0000256" key="1">
    <source>
        <dbReference type="SAM" id="SignalP"/>
    </source>
</evidence>
<feature type="chain" id="PRO_5019580435" evidence="1">
    <location>
        <begin position="33"/>
        <end position="184"/>
    </location>
</feature>
<evidence type="ECO:0000313" key="4">
    <source>
        <dbReference type="Proteomes" id="UP000283003"/>
    </source>
</evidence>
<sequence length="184" mass="18675">MNRKNRLRSGVMIAATLALALPLAACSQSEQAATGETVSNDTLAGELGSVDTLSTVSSAMKDSGLAQVFDGTASYTLLAPTDAAFGALADKDLDKPENRALVAEILRDHVLPGAISAKDIAKAIETSGGPVEMTTMGDTTVTFSMDGDKLTVTGADGTSAHVAGEEVLASNGAALPIDAVLRKP</sequence>
<organism evidence="3 4">
    <name type="scientific">Croceicoccus ponticola</name>
    <dbReference type="NCBI Taxonomy" id="2217664"/>
    <lineage>
        <taxon>Bacteria</taxon>
        <taxon>Pseudomonadati</taxon>
        <taxon>Pseudomonadota</taxon>
        <taxon>Alphaproteobacteria</taxon>
        <taxon>Sphingomonadales</taxon>
        <taxon>Erythrobacteraceae</taxon>
        <taxon>Croceicoccus</taxon>
    </lineage>
</organism>
<gene>
    <name evidence="3" type="ORF">EKN06_10480</name>
</gene>
<dbReference type="EMBL" id="RXOL01000004">
    <property type="protein sequence ID" value="RVQ66443.1"/>
    <property type="molecule type" value="Genomic_DNA"/>
</dbReference>
<name>A0A437GWE0_9SPHN</name>
<dbReference type="InterPro" id="IPR050904">
    <property type="entry name" value="Adhesion/Biosynth-related"/>
</dbReference>
<evidence type="ECO:0000313" key="3">
    <source>
        <dbReference type="EMBL" id="RVQ66443.1"/>
    </source>
</evidence>
<feature type="domain" description="FAS1" evidence="2">
    <location>
        <begin position="40"/>
        <end position="181"/>
    </location>
</feature>
<keyword evidence="1" id="KW-0732">Signal</keyword>
<dbReference type="Gene3D" id="2.30.180.10">
    <property type="entry name" value="FAS1 domain"/>
    <property type="match status" value="1"/>
</dbReference>
<dbReference type="PANTHER" id="PTHR10900:SF77">
    <property type="entry name" value="FI19380P1"/>
    <property type="match status" value="1"/>
</dbReference>
<dbReference type="SUPFAM" id="SSF82153">
    <property type="entry name" value="FAS1 domain"/>
    <property type="match status" value="1"/>
</dbReference>
<proteinExistence type="predicted"/>
<dbReference type="Proteomes" id="UP000283003">
    <property type="component" value="Unassembled WGS sequence"/>
</dbReference>
<dbReference type="InterPro" id="IPR036378">
    <property type="entry name" value="FAS1_dom_sf"/>
</dbReference>
<evidence type="ECO:0000259" key="2">
    <source>
        <dbReference type="PROSITE" id="PS50213"/>
    </source>
</evidence>
<dbReference type="PANTHER" id="PTHR10900">
    <property type="entry name" value="PERIOSTIN-RELATED"/>
    <property type="match status" value="1"/>
</dbReference>
<comment type="caution">
    <text evidence="3">The sequence shown here is derived from an EMBL/GenBank/DDBJ whole genome shotgun (WGS) entry which is preliminary data.</text>
</comment>
<dbReference type="OrthoDB" id="7507228at2"/>
<dbReference type="SMART" id="SM00554">
    <property type="entry name" value="FAS1"/>
    <property type="match status" value="1"/>
</dbReference>
<feature type="signal peptide" evidence="1">
    <location>
        <begin position="1"/>
        <end position="32"/>
    </location>
</feature>
<dbReference type="InterPro" id="IPR000782">
    <property type="entry name" value="FAS1_domain"/>
</dbReference>
<accession>A0A437GWE0</accession>
<protein>
    <submittedName>
        <fullName evidence="3">Fasciclin domain-containing protein</fullName>
    </submittedName>
</protein>
<reference evidence="3 4" key="1">
    <citation type="submission" date="2018-12" db="EMBL/GenBank/DDBJ databases">
        <title>Croceicoccus ponticola sp. nov., a lipolytic bacterium isolated from seawater.</title>
        <authorList>
            <person name="Yoon J.-H."/>
        </authorList>
    </citation>
    <scope>NUCLEOTIDE SEQUENCE [LARGE SCALE GENOMIC DNA]</scope>
    <source>
        <strain evidence="3 4">GM-16</strain>
    </source>
</reference>
<dbReference type="AlphaFoldDB" id="A0A437GWE0"/>
<keyword evidence="4" id="KW-1185">Reference proteome</keyword>
<dbReference type="PROSITE" id="PS50213">
    <property type="entry name" value="FAS1"/>
    <property type="match status" value="1"/>
</dbReference>